<dbReference type="GO" id="GO:0009982">
    <property type="term" value="F:pseudouridine synthase activity"/>
    <property type="evidence" value="ECO:0007669"/>
    <property type="project" value="InterPro"/>
</dbReference>
<accession>A0AAD6IXF8</accession>
<evidence type="ECO:0000256" key="2">
    <source>
        <dbReference type="PROSITE-ProRule" id="PRU00182"/>
    </source>
</evidence>
<gene>
    <name evidence="5" type="ORF">Dda_4699</name>
</gene>
<dbReference type="GO" id="GO:0003723">
    <property type="term" value="F:RNA binding"/>
    <property type="evidence" value="ECO:0007669"/>
    <property type="project" value="UniProtKB-KW"/>
</dbReference>
<dbReference type="PROSITE" id="PS01129">
    <property type="entry name" value="PSI_RLU"/>
    <property type="match status" value="1"/>
</dbReference>
<dbReference type="Pfam" id="PF00849">
    <property type="entry name" value="PseudoU_synth_2"/>
    <property type="match status" value="1"/>
</dbReference>
<keyword evidence="6" id="KW-1185">Reference proteome</keyword>
<dbReference type="InterPro" id="IPR006225">
    <property type="entry name" value="PsdUridine_synth_RluC/D"/>
</dbReference>
<dbReference type="Gene3D" id="3.30.2350.10">
    <property type="entry name" value="Pseudouridine synthase"/>
    <property type="match status" value="1"/>
</dbReference>
<dbReference type="PROSITE" id="PS50889">
    <property type="entry name" value="S4"/>
    <property type="match status" value="1"/>
</dbReference>
<feature type="compositionally biased region" description="Acidic residues" evidence="3">
    <location>
        <begin position="540"/>
        <end position="549"/>
    </location>
</feature>
<evidence type="ECO:0000256" key="3">
    <source>
        <dbReference type="SAM" id="MobiDB-lite"/>
    </source>
</evidence>
<dbReference type="PANTHER" id="PTHR21600">
    <property type="entry name" value="MITOCHONDRIAL RNA PSEUDOURIDINE SYNTHASE"/>
    <property type="match status" value="1"/>
</dbReference>
<organism evidence="5 6">
    <name type="scientific">Drechslerella dactyloides</name>
    <name type="common">Nematode-trapping fungus</name>
    <name type="synonym">Arthrobotrys dactyloides</name>
    <dbReference type="NCBI Taxonomy" id="74499"/>
    <lineage>
        <taxon>Eukaryota</taxon>
        <taxon>Fungi</taxon>
        <taxon>Dikarya</taxon>
        <taxon>Ascomycota</taxon>
        <taxon>Pezizomycotina</taxon>
        <taxon>Orbiliomycetes</taxon>
        <taxon>Orbiliales</taxon>
        <taxon>Orbiliaceae</taxon>
        <taxon>Drechslerella</taxon>
    </lineage>
</organism>
<dbReference type="InterPro" id="IPR006224">
    <property type="entry name" value="PsdUridine_synth_RluA-like_CS"/>
</dbReference>
<evidence type="ECO:0000313" key="5">
    <source>
        <dbReference type="EMBL" id="KAJ6260473.1"/>
    </source>
</evidence>
<feature type="domain" description="Pseudouridine synthase RsuA/RluA-like" evidence="4">
    <location>
        <begin position="208"/>
        <end position="356"/>
    </location>
</feature>
<feature type="compositionally biased region" description="Basic and acidic residues" evidence="3">
    <location>
        <begin position="512"/>
        <end position="528"/>
    </location>
</feature>
<dbReference type="Proteomes" id="UP001221413">
    <property type="component" value="Unassembled WGS sequence"/>
</dbReference>
<comment type="caution">
    <text evidence="5">The sequence shown here is derived from an EMBL/GenBank/DDBJ whole genome shotgun (WGS) entry which is preliminary data.</text>
</comment>
<dbReference type="PANTHER" id="PTHR21600:SF40">
    <property type="entry name" value="PSEUDOURIDYLATE SYNTHASE RPUSD2"/>
    <property type="match status" value="1"/>
</dbReference>
<protein>
    <recommendedName>
        <fullName evidence="4">Pseudouridine synthase RsuA/RluA-like domain-containing protein</fullName>
    </recommendedName>
</protein>
<evidence type="ECO:0000259" key="4">
    <source>
        <dbReference type="Pfam" id="PF00849"/>
    </source>
</evidence>
<reference evidence="5" key="1">
    <citation type="submission" date="2023-01" db="EMBL/GenBank/DDBJ databases">
        <title>The chitinases involved in constricting ring structure development in the nematode-trapping fungus Drechslerella dactyloides.</title>
        <authorList>
            <person name="Wang R."/>
            <person name="Zhang L."/>
            <person name="Tang P."/>
            <person name="Li S."/>
            <person name="Liang L."/>
        </authorList>
    </citation>
    <scope>NUCLEOTIDE SEQUENCE</scope>
    <source>
        <strain evidence="5">YMF1.00031</strain>
    </source>
</reference>
<dbReference type="InterPro" id="IPR050188">
    <property type="entry name" value="RluA_PseudoU_synthase"/>
</dbReference>
<evidence type="ECO:0000256" key="1">
    <source>
        <dbReference type="PIRSR" id="PIRSR606225-1"/>
    </source>
</evidence>
<dbReference type="EMBL" id="JAQGDS010000005">
    <property type="protein sequence ID" value="KAJ6260473.1"/>
    <property type="molecule type" value="Genomic_DNA"/>
</dbReference>
<dbReference type="InterPro" id="IPR020103">
    <property type="entry name" value="PsdUridine_synth_cat_dom_sf"/>
</dbReference>
<sequence length="549" mass="61615">MQVQATTNLNLIHLEISPPRRAAALDYSASARHTSRCTKLPSHTRSLALTALLALRPLPSLSLLVRHPAAPLLSLQLFKMTADGANGEPGSFASPPEVAIPPASPSIPPWYFEGGFRRVKPYHYTYNTYCKERWRNKTIYDIYANEFRDRPQEYYRNAVLTGMISVNGKPTDSLDQVIRNGDIVTHTLHRHEPPVTDKPVTIVCETDDMIVINKPAGMPVHPAGRYHYNSVVEIMRFERGGWNPMPCNRLDRLTSGLMFIAKTKESSKSMMLQLQTRTIKKEYVAMVKGEFPEGDVVVEQPILAISPKLGLNRVRANGKHAKTLFRRMSYNPAKDYSVVQCLPFTGRTHQIRVHLQFLGHPIANDPIYCNRKVFGPNLGIGGEGDDEDIITRLSRMGKEEVAEAIAYHDELVADYEKRKAERMSGETCAICDTPLYTDPGAHELGIYLHAKKYNCVEGKWSYETPLPDWALPKDGDIVSEVPLLETLDLPLVKKDKESEDLKTSLDGNVGEDESKPEEKEVAPPKEITEQELEYLRIGGDEEETAAVAQ</sequence>
<dbReference type="GO" id="GO:0000455">
    <property type="term" value="P:enzyme-directed rRNA pseudouridine synthesis"/>
    <property type="evidence" value="ECO:0007669"/>
    <property type="project" value="TreeGrafter"/>
</dbReference>
<dbReference type="InterPro" id="IPR006145">
    <property type="entry name" value="PsdUridine_synth_RsuA/RluA"/>
</dbReference>
<keyword evidence="2" id="KW-0694">RNA-binding</keyword>
<dbReference type="AlphaFoldDB" id="A0AAD6IXF8"/>
<dbReference type="NCBIfam" id="TIGR00005">
    <property type="entry name" value="rluA_subfam"/>
    <property type="match status" value="1"/>
</dbReference>
<dbReference type="CDD" id="cd02557">
    <property type="entry name" value="PseudoU_synth_ScRIB2"/>
    <property type="match status" value="1"/>
</dbReference>
<name>A0AAD6IXF8_DREDA</name>
<feature type="active site" evidence="1">
    <location>
        <position position="251"/>
    </location>
</feature>
<feature type="region of interest" description="Disordered" evidence="3">
    <location>
        <begin position="497"/>
        <end position="549"/>
    </location>
</feature>
<proteinExistence type="predicted"/>
<dbReference type="SUPFAM" id="SSF55120">
    <property type="entry name" value="Pseudouridine synthase"/>
    <property type="match status" value="1"/>
</dbReference>
<evidence type="ECO:0000313" key="6">
    <source>
        <dbReference type="Proteomes" id="UP001221413"/>
    </source>
</evidence>